<dbReference type="NCBIfam" id="TIGR02050">
    <property type="entry name" value="gshA_cyan_rel"/>
    <property type="match status" value="1"/>
</dbReference>
<sequence length="402" mass="43672">MRIPFESSERSSLGVEWELQLVDRETRELTAGAVEILEELRPDGAEEHPKAKHELFQSTIEIITGICTTVEEAKADLAGTLAEVSAAADARGLGLICAGTHPITDWQGQLISPKERYLQLVERMQWLARRLQIFGVHVHVGVRSPDKAIPIVNALCQYVPHFLALSASSPFWVGCDTGLASARTKIFESMPTAGLPYQLAGWNEFETYMETLISTDAIESVREVWWDIRPHPGFGTVELRICDGLPTLDEIGAVAALSQCLVEQFDSQLDQGYSLPTPVSWVLRENKWRAARYGLDADIVVDEKGTVRPVRQAILDLVEDLTPTAKRLGCENELADVERVLAVGASYQRQRAVAADTGGDLKQVVDSLLAEMRNGLPSGGPAGGWSGPVPGPGDCASGGHAA</sequence>
<proteinExistence type="inferred from homology"/>
<dbReference type="Gene3D" id="3.30.590.20">
    <property type="match status" value="1"/>
</dbReference>
<dbReference type="EC" id="6.3.2.2" evidence="5"/>
<evidence type="ECO:0000256" key="4">
    <source>
        <dbReference type="ARBA" id="ARBA00048819"/>
    </source>
</evidence>
<reference evidence="7" key="1">
    <citation type="submission" date="2020-02" db="EMBL/GenBank/DDBJ databases">
        <authorList>
            <person name="Meier V. D."/>
        </authorList>
    </citation>
    <scope>NUCLEOTIDE SEQUENCE</scope>
    <source>
        <strain evidence="7">AVDCRST_MAG57</strain>
    </source>
</reference>
<evidence type="ECO:0000256" key="3">
    <source>
        <dbReference type="ARBA" id="ARBA00022840"/>
    </source>
</evidence>
<dbReference type="InterPro" id="IPR014746">
    <property type="entry name" value="Gln_synth/guanido_kin_cat_dom"/>
</dbReference>
<keyword evidence="1 5" id="KW-0436">Ligase</keyword>
<dbReference type="NCBIfam" id="NF010044">
    <property type="entry name" value="PRK13517.1-4"/>
    <property type="match status" value="1"/>
</dbReference>
<gene>
    <name evidence="7" type="ORF">AVDCRST_MAG57-604</name>
</gene>
<evidence type="ECO:0000256" key="6">
    <source>
        <dbReference type="SAM" id="MobiDB-lite"/>
    </source>
</evidence>
<dbReference type="Pfam" id="PF04107">
    <property type="entry name" value="GCS2"/>
    <property type="match status" value="1"/>
</dbReference>
<dbReference type="InterPro" id="IPR011793">
    <property type="entry name" value="YbdK"/>
</dbReference>
<dbReference type="PANTHER" id="PTHR36510">
    <property type="entry name" value="GLUTAMATE--CYSTEINE LIGASE 2-RELATED"/>
    <property type="match status" value="1"/>
</dbReference>
<organism evidence="7">
    <name type="scientific">uncultured Blastococcus sp</name>
    <dbReference type="NCBI Taxonomy" id="217144"/>
    <lineage>
        <taxon>Bacteria</taxon>
        <taxon>Bacillati</taxon>
        <taxon>Actinomycetota</taxon>
        <taxon>Actinomycetes</taxon>
        <taxon>Geodermatophilales</taxon>
        <taxon>Geodermatophilaceae</taxon>
        <taxon>Blastococcus</taxon>
        <taxon>environmental samples</taxon>
    </lineage>
</organism>
<protein>
    <recommendedName>
        <fullName evidence="5">Putative glutamate--cysteine ligase 2</fullName>
        <ecNumber evidence="5">6.3.2.2</ecNumber>
    </recommendedName>
    <alternativeName>
        <fullName evidence="5">Gamma-glutamylcysteine synthetase 2</fullName>
        <shortName evidence="5">GCS 2</shortName>
        <shortName evidence="5">Gamma-GCS 2</shortName>
    </alternativeName>
</protein>
<dbReference type="SUPFAM" id="SSF55931">
    <property type="entry name" value="Glutamine synthetase/guanido kinase"/>
    <property type="match status" value="1"/>
</dbReference>
<dbReference type="GO" id="GO:0042398">
    <property type="term" value="P:modified amino acid biosynthetic process"/>
    <property type="evidence" value="ECO:0007669"/>
    <property type="project" value="InterPro"/>
</dbReference>
<dbReference type="AlphaFoldDB" id="A0A6J4HEP4"/>
<feature type="region of interest" description="Disordered" evidence="6">
    <location>
        <begin position="379"/>
        <end position="402"/>
    </location>
</feature>
<accession>A0A6J4HEP4</accession>
<dbReference type="NCBIfam" id="NF010043">
    <property type="entry name" value="PRK13517.1-3"/>
    <property type="match status" value="1"/>
</dbReference>
<dbReference type="HAMAP" id="MF_01609">
    <property type="entry name" value="Glu_cys_ligase_2"/>
    <property type="match status" value="1"/>
</dbReference>
<evidence type="ECO:0000256" key="2">
    <source>
        <dbReference type="ARBA" id="ARBA00022741"/>
    </source>
</evidence>
<dbReference type="InterPro" id="IPR050141">
    <property type="entry name" value="GCL_type2/YbdK_subfam"/>
</dbReference>
<evidence type="ECO:0000313" key="7">
    <source>
        <dbReference type="EMBL" id="CAA9221428.1"/>
    </source>
</evidence>
<dbReference type="EMBL" id="CADCTI010000056">
    <property type="protein sequence ID" value="CAA9221428.1"/>
    <property type="molecule type" value="Genomic_DNA"/>
</dbReference>
<comment type="catalytic activity">
    <reaction evidence="4 5">
        <text>L-cysteine + L-glutamate + ATP = gamma-L-glutamyl-L-cysteine + ADP + phosphate + H(+)</text>
        <dbReference type="Rhea" id="RHEA:13285"/>
        <dbReference type="ChEBI" id="CHEBI:15378"/>
        <dbReference type="ChEBI" id="CHEBI:29985"/>
        <dbReference type="ChEBI" id="CHEBI:30616"/>
        <dbReference type="ChEBI" id="CHEBI:35235"/>
        <dbReference type="ChEBI" id="CHEBI:43474"/>
        <dbReference type="ChEBI" id="CHEBI:58173"/>
        <dbReference type="ChEBI" id="CHEBI:456216"/>
        <dbReference type="EC" id="6.3.2.2"/>
    </reaction>
</comment>
<name>A0A6J4HEP4_9ACTN</name>
<dbReference type="GO" id="GO:0005524">
    <property type="term" value="F:ATP binding"/>
    <property type="evidence" value="ECO:0007669"/>
    <property type="project" value="UniProtKB-KW"/>
</dbReference>
<evidence type="ECO:0000256" key="5">
    <source>
        <dbReference type="HAMAP-Rule" id="MF_01609"/>
    </source>
</evidence>
<dbReference type="NCBIfam" id="NF010042">
    <property type="entry name" value="PRK13517.1-2"/>
    <property type="match status" value="1"/>
</dbReference>
<comment type="function">
    <text evidence="5">ATP-dependent carboxylate-amine ligase which exhibits weak glutamate--cysteine ligase activity.</text>
</comment>
<keyword evidence="2 5" id="KW-0547">Nucleotide-binding</keyword>
<dbReference type="GO" id="GO:0004357">
    <property type="term" value="F:glutamate-cysteine ligase activity"/>
    <property type="evidence" value="ECO:0007669"/>
    <property type="project" value="UniProtKB-EC"/>
</dbReference>
<evidence type="ECO:0000256" key="1">
    <source>
        <dbReference type="ARBA" id="ARBA00022598"/>
    </source>
</evidence>
<dbReference type="InterPro" id="IPR006336">
    <property type="entry name" value="GCS2"/>
</dbReference>
<keyword evidence="3 5" id="KW-0067">ATP-binding</keyword>
<comment type="similarity">
    <text evidence="5">Belongs to the glutamate--cysteine ligase type 2 family. YbdK subfamily.</text>
</comment>
<dbReference type="PANTHER" id="PTHR36510:SF1">
    <property type="entry name" value="GLUTAMATE--CYSTEINE LIGASE 2-RELATED"/>
    <property type="match status" value="1"/>
</dbReference>